<dbReference type="AlphaFoldDB" id="A0A183VEM6"/>
<dbReference type="WBParaSite" id="TCNE_0001920001-mRNA-1">
    <property type="protein sequence ID" value="TCNE_0001920001-mRNA-1"/>
    <property type="gene ID" value="TCNE_0001920001"/>
</dbReference>
<reference evidence="1 2" key="2">
    <citation type="submission" date="2018-11" db="EMBL/GenBank/DDBJ databases">
        <authorList>
            <consortium name="Pathogen Informatics"/>
        </authorList>
    </citation>
    <scope>NUCLEOTIDE SEQUENCE [LARGE SCALE GENOMIC DNA]</scope>
</reference>
<keyword evidence="2" id="KW-1185">Reference proteome</keyword>
<gene>
    <name evidence="1" type="ORF">TCNE_LOCUS19196</name>
</gene>
<sequence>MTQRTIKVGMLMAKESPDLISLVGYQTSASAVLIGLDRINAENLLPNINFTFTWYFDECQPYKTAGYLTKLILIDKVDVVFGPTCPEWKARKISGGIVL</sequence>
<evidence type="ECO:0000313" key="3">
    <source>
        <dbReference type="WBParaSite" id="TCNE_0001920001-mRNA-1"/>
    </source>
</evidence>
<evidence type="ECO:0000313" key="1">
    <source>
        <dbReference type="EMBL" id="VDM50517.1"/>
    </source>
</evidence>
<accession>A0A183VEM6</accession>
<protein>
    <submittedName>
        <fullName evidence="3">ANF_receptor domain-containing protein</fullName>
    </submittedName>
</protein>
<dbReference type="Proteomes" id="UP000050794">
    <property type="component" value="Unassembled WGS sequence"/>
</dbReference>
<reference evidence="3" key="1">
    <citation type="submission" date="2016-06" db="UniProtKB">
        <authorList>
            <consortium name="WormBaseParasite"/>
        </authorList>
    </citation>
    <scope>IDENTIFICATION</scope>
</reference>
<organism evidence="2 3">
    <name type="scientific">Toxocara canis</name>
    <name type="common">Canine roundworm</name>
    <dbReference type="NCBI Taxonomy" id="6265"/>
    <lineage>
        <taxon>Eukaryota</taxon>
        <taxon>Metazoa</taxon>
        <taxon>Ecdysozoa</taxon>
        <taxon>Nematoda</taxon>
        <taxon>Chromadorea</taxon>
        <taxon>Rhabditida</taxon>
        <taxon>Spirurina</taxon>
        <taxon>Ascaridomorpha</taxon>
        <taxon>Ascaridoidea</taxon>
        <taxon>Toxocaridae</taxon>
        <taxon>Toxocara</taxon>
    </lineage>
</organism>
<proteinExistence type="predicted"/>
<dbReference type="Gene3D" id="3.40.50.2300">
    <property type="match status" value="1"/>
</dbReference>
<evidence type="ECO:0000313" key="2">
    <source>
        <dbReference type="Proteomes" id="UP000050794"/>
    </source>
</evidence>
<dbReference type="SUPFAM" id="SSF53822">
    <property type="entry name" value="Periplasmic binding protein-like I"/>
    <property type="match status" value="1"/>
</dbReference>
<dbReference type="EMBL" id="UYWY01026538">
    <property type="protein sequence ID" value="VDM50517.1"/>
    <property type="molecule type" value="Genomic_DNA"/>
</dbReference>
<name>A0A183VEM6_TOXCA</name>
<dbReference type="InterPro" id="IPR028082">
    <property type="entry name" value="Peripla_BP_I"/>
</dbReference>